<proteinExistence type="predicted"/>
<dbReference type="Pfam" id="PF11130">
    <property type="entry name" value="TraC_F_IV"/>
    <property type="match status" value="1"/>
</dbReference>
<dbReference type="Proteomes" id="UP000251647">
    <property type="component" value="Unassembled WGS sequence"/>
</dbReference>
<name>A0A2X1ZP84_PHODM</name>
<dbReference type="PANTHER" id="PTHR38467:SF1">
    <property type="entry name" value="CONJUGATIVE TRANSFER: ASSEMBLY"/>
    <property type="match status" value="1"/>
</dbReference>
<organism evidence="2 3">
    <name type="scientific">Photobacterium damselae</name>
    <dbReference type="NCBI Taxonomy" id="38293"/>
    <lineage>
        <taxon>Bacteria</taxon>
        <taxon>Pseudomonadati</taxon>
        <taxon>Pseudomonadota</taxon>
        <taxon>Gammaproteobacteria</taxon>
        <taxon>Vibrionales</taxon>
        <taxon>Vibrionaceae</taxon>
        <taxon>Photobacterium</taxon>
    </lineage>
</organism>
<dbReference type="InterPro" id="IPR043964">
    <property type="entry name" value="P-loop_TraG"/>
</dbReference>
<evidence type="ECO:0000313" key="3">
    <source>
        <dbReference type="Proteomes" id="UP000251647"/>
    </source>
</evidence>
<keyword evidence="2" id="KW-0547">Nucleotide-binding</keyword>
<dbReference type="EMBL" id="UATL01000006">
    <property type="protein sequence ID" value="SPY45156.1"/>
    <property type="molecule type" value="Genomic_DNA"/>
</dbReference>
<accession>A0A2X1ZP84</accession>
<dbReference type="NCBIfam" id="TIGR02746">
    <property type="entry name" value="TraC-F-type"/>
    <property type="match status" value="1"/>
</dbReference>
<protein>
    <submittedName>
        <fullName evidence="2">Conjugal transfer ATP-binding protein TraC</fullName>
    </submittedName>
</protein>
<sequence length="692" mass="77998">MSSVIARGGLNTLYKRAHPVASHMHQELPYRYYDDESGLFENQSTLGFGKKLNVLGGANDELVAALNELVMRLPEGKNWDFQFVLTGDNQVGHIIDSNYEQASVRGGIVEKIAQNQAIYAHYAARNGYNTKLGPSYRFDLKNYNASFFCTSKADRETVSDLKTTLDYAFVQTGIDHQPIEPHDLIDNVSQALNFNSARNTPKRPHYNEDELLHSQMLELDSEFLIHKKYIESRCSFAHQDEVAHTRVINFTLRRLPSEFRLYSFSNCLASLRNAANALRCPFRISCNFQIEPTGKEKVKNEGKIRNLSKWAHSPMAIFIPTAKKELQEREELQDAFLREECKIASMVFTITLFSNKENMKADMASARGVFSEAGLPIVEADMIQGQTLLASLPFNMIDFYDDCRKAGRVRQIKTSNLVNFFPIVAEYKRIMGGMLLPTMRHQISYFDPFNMSTDNYNMAITGVSGSGKSFITQNIARSVFERGGKVWILDKGDSYKKFTQTMSGVYMTAGSVFLNPFTHIATVEQKAGISFSEASNLKPSEGHDDDDVHPLASILGDITGLIASMAAPNTDLNDTLDSALSDAILRAWDRHKQNTLIDHVQEALFELAKERDDDRRISDLGHQLNKYCTDGIYGDIFNKPSQLDPDVHLTTIELEGFTDNVLRPVIFALMVSINQAMYLAGERRIPKVCIIE</sequence>
<reference evidence="2 3" key="1">
    <citation type="submission" date="2018-06" db="EMBL/GenBank/DDBJ databases">
        <authorList>
            <consortium name="Pathogen Informatics"/>
            <person name="Doyle S."/>
        </authorList>
    </citation>
    <scope>NUCLEOTIDE SEQUENCE [LARGE SCALE GENOMIC DNA]</scope>
    <source>
        <strain evidence="2 3">NCTC11647</strain>
    </source>
</reference>
<dbReference type="InterPro" id="IPR027417">
    <property type="entry name" value="P-loop_NTPase"/>
</dbReference>
<gene>
    <name evidence="2" type="primary">traC_1</name>
    <name evidence="2" type="ORF">NCTC11647_03940</name>
</gene>
<dbReference type="Gene3D" id="3.40.50.300">
    <property type="entry name" value="P-loop containing nucleotide triphosphate hydrolases"/>
    <property type="match status" value="1"/>
</dbReference>
<dbReference type="SUPFAM" id="SSF52540">
    <property type="entry name" value="P-loop containing nucleoside triphosphate hydrolases"/>
    <property type="match status" value="1"/>
</dbReference>
<dbReference type="Pfam" id="PF19044">
    <property type="entry name" value="P-loop_TraG"/>
    <property type="match status" value="1"/>
</dbReference>
<dbReference type="RefSeq" id="WP_005306487.1">
    <property type="nucleotide sequence ID" value="NZ_PYOG01000037.1"/>
</dbReference>
<evidence type="ECO:0000313" key="2">
    <source>
        <dbReference type="EMBL" id="SPY45156.1"/>
    </source>
</evidence>
<keyword evidence="2" id="KW-0067">ATP-binding</keyword>
<feature type="domain" description="TraG P-loop" evidence="1">
    <location>
        <begin position="452"/>
        <end position="517"/>
    </location>
</feature>
<dbReference type="InterPro" id="IPR053155">
    <property type="entry name" value="F-pilin_assembly_TraC"/>
</dbReference>
<dbReference type="InterPro" id="IPR014117">
    <property type="entry name" value="TraC-F-type"/>
</dbReference>
<evidence type="ECO:0000259" key="1">
    <source>
        <dbReference type="Pfam" id="PF19044"/>
    </source>
</evidence>
<dbReference type="PANTHER" id="PTHR38467">
    <property type="match status" value="1"/>
</dbReference>
<dbReference type="AlphaFoldDB" id="A0A2X1ZP84"/>
<dbReference type="GO" id="GO:0005524">
    <property type="term" value="F:ATP binding"/>
    <property type="evidence" value="ECO:0007669"/>
    <property type="project" value="UniProtKB-KW"/>
</dbReference>
<dbReference type="InterPro" id="IPR025955">
    <property type="entry name" value="TraC/Conjuga_ATPase"/>
</dbReference>